<protein>
    <submittedName>
        <fullName evidence="1">Uncharacterized protein</fullName>
    </submittedName>
</protein>
<comment type="caution">
    <text evidence="1">The sequence shown here is derived from an EMBL/GenBank/DDBJ whole genome shotgun (WGS) entry which is preliminary data.</text>
</comment>
<accession>A0ABR2JVI8</accession>
<proteinExistence type="predicted"/>
<evidence type="ECO:0000313" key="2">
    <source>
        <dbReference type="Proteomes" id="UP001470230"/>
    </source>
</evidence>
<gene>
    <name evidence="1" type="ORF">M9Y10_045407</name>
</gene>
<dbReference type="Proteomes" id="UP001470230">
    <property type="component" value="Unassembled WGS sequence"/>
</dbReference>
<sequence>MKLCYTITTSFVRYHSTCLNECFHSVKAKLVPKNFNLGNTVDVRCYAAVLQFNMGNQWLNLVYDKLGLDKSNLELFEELFPKAHSLFKEILHDDNYYSKKLKEEEEEQKNYNQYLKDKQNNIPMHS</sequence>
<reference evidence="1 2" key="1">
    <citation type="submission" date="2024-04" db="EMBL/GenBank/DDBJ databases">
        <title>Tritrichomonas musculus Genome.</title>
        <authorList>
            <person name="Alves-Ferreira E."/>
            <person name="Grigg M."/>
            <person name="Lorenzi H."/>
            <person name="Galac M."/>
        </authorList>
    </citation>
    <scope>NUCLEOTIDE SEQUENCE [LARGE SCALE GENOMIC DNA]</scope>
    <source>
        <strain evidence="1 2">EAF2021</strain>
    </source>
</reference>
<keyword evidence="2" id="KW-1185">Reference proteome</keyword>
<dbReference type="EMBL" id="JAPFFF010000009">
    <property type="protein sequence ID" value="KAK8882766.1"/>
    <property type="molecule type" value="Genomic_DNA"/>
</dbReference>
<organism evidence="1 2">
    <name type="scientific">Tritrichomonas musculus</name>
    <dbReference type="NCBI Taxonomy" id="1915356"/>
    <lineage>
        <taxon>Eukaryota</taxon>
        <taxon>Metamonada</taxon>
        <taxon>Parabasalia</taxon>
        <taxon>Tritrichomonadida</taxon>
        <taxon>Tritrichomonadidae</taxon>
        <taxon>Tritrichomonas</taxon>
    </lineage>
</organism>
<name>A0ABR2JVI8_9EUKA</name>
<evidence type="ECO:0000313" key="1">
    <source>
        <dbReference type="EMBL" id="KAK8882766.1"/>
    </source>
</evidence>